<dbReference type="AlphaFoldDB" id="A0A0P7V2B3"/>
<dbReference type="EMBL" id="JARO02005633">
    <property type="protein sequence ID" value="KPP66461.1"/>
    <property type="molecule type" value="Genomic_DNA"/>
</dbReference>
<dbReference type="Proteomes" id="UP000034805">
    <property type="component" value="Unassembled WGS sequence"/>
</dbReference>
<evidence type="ECO:0000313" key="2">
    <source>
        <dbReference type="Proteomes" id="UP000034805"/>
    </source>
</evidence>
<sequence length="69" mass="7464">MLALGSSGRRFPKVHGMGRPLMAWVGEPAPKRKGHSAIVVEEVQKGLRYECGCFGRVLGAKRIIMPSAS</sequence>
<accession>A0A0P7V2B3</accession>
<reference evidence="1 2" key="1">
    <citation type="submission" date="2015-08" db="EMBL/GenBank/DDBJ databases">
        <title>The genome of the Asian arowana (Scleropages formosus).</title>
        <authorList>
            <person name="Tan M.H."/>
            <person name="Gan H.M."/>
            <person name="Croft L.J."/>
            <person name="Austin C.M."/>
        </authorList>
    </citation>
    <scope>NUCLEOTIDE SEQUENCE [LARGE SCALE GENOMIC DNA]</scope>
    <source>
        <strain evidence="1">Aro1</strain>
    </source>
</reference>
<evidence type="ECO:0000313" key="1">
    <source>
        <dbReference type="EMBL" id="KPP66461.1"/>
    </source>
</evidence>
<gene>
    <name evidence="1" type="ORF">Z043_115032</name>
</gene>
<protein>
    <submittedName>
        <fullName evidence="1">Uncharacterized protein</fullName>
    </submittedName>
</protein>
<name>A0A0P7V2B3_SCLFO</name>
<proteinExistence type="predicted"/>
<comment type="caution">
    <text evidence="1">The sequence shown here is derived from an EMBL/GenBank/DDBJ whole genome shotgun (WGS) entry which is preliminary data.</text>
</comment>
<organism evidence="1 2">
    <name type="scientific">Scleropages formosus</name>
    <name type="common">Asian bonytongue</name>
    <name type="synonym">Osteoglossum formosum</name>
    <dbReference type="NCBI Taxonomy" id="113540"/>
    <lineage>
        <taxon>Eukaryota</taxon>
        <taxon>Metazoa</taxon>
        <taxon>Chordata</taxon>
        <taxon>Craniata</taxon>
        <taxon>Vertebrata</taxon>
        <taxon>Euteleostomi</taxon>
        <taxon>Actinopterygii</taxon>
        <taxon>Neopterygii</taxon>
        <taxon>Teleostei</taxon>
        <taxon>Osteoglossocephala</taxon>
        <taxon>Osteoglossomorpha</taxon>
        <taxon>Osteoglossiformes</taxon>
        <taxon>Osteoglossidae</taxon>
        <taxon>Scleropages</taxon>
    </lineage>
</organism>